<reference evidence="1 2" key="1">
    <citation type="journal article" date="2016" name="Nat. Commun.">
        <title>Thousands of microbial genomes shed light on interconnected biogeochemical processes in an aquifer system.</title>
        <authorList>
            <person name="Anantharaman K."/>
            <person name="Brown C.T."/>
            <person name="Hug L.A."/>
            <person name="Sharon I."/>
            <person name="Castelle C.J."/>
            <person name="Probst A.J."/>
            <person name="Thomas B.C."/>
            <person name="Singh A."/>
            <person name="Wilkins M.J."/>
            <person name="Karaoz U."/>
            <person name="Brodie E.L."/>
            <person name="Williams K.H."/>
            <person name="Hubbard S.S."/>
            <person name="Banfield J.F."/>
        </authorList>
    </citation>
    <scope>NUCLEOTIDE SEQUENCE [LARGE SCALE GENOMIC DNA]</scope>
</reference>
<evidence type="ECO:0000313" key="1">
    <source>
        <dbReference type="EMBL" id="OGC47996.1"/>
    </source>
</evidence>
<protein>
    <submittedName>
        <fullName evidence="1">Uncharacterized protein</fullName>
    </submittedName>
</protein>
<accession>A0A1F4USW9</accession>
<dbReference type="AlphaFoldDB" id="A0A1F4USW9"/>
<name>A0A1F4USW9_UNCKA</name>
<organism evidence="1 2">
    <name type="scientific">candidate division WWE3 bacterium RIFCSPHIGHO2_01_FULL_35_17</name>
    <dbReference type="NCBI Taxonomy" id="1802614"/>
    <lineage>
        <taxon>Bacteria</taxon>
        <taxon>Katanobacteria</taxon>
    </lineage>
</organism>
<dbReference type="EMBL" id="MEUX01000003">
    <property type="protein sequence ID" value="OGC47996.1"/>
    <property type="molecule type" value="Genomic_DNA"/>
</dbReference>
<evidence type="ECO:0000313" key="2">
    <source>
        <dbReference type="Proteomes" id="UP000176444"/>
    </source>
</evidence>
<gene>
    <name evidence="1" type="ORF">A2713_00575</name>
</gene>
<dbReference type="Proteomes" id="UP000176444">
    <property type="component" value="Unassembled WGS sequence"/>
</dbReference>
<proteinExistence type="predicted"/>
<comment type="caution">
    <text evidence="1">The sequence shown here is derived from an EMBL/GenBank/DDBJ whole genome shotgun (WGS) entry which is preliminary data.</text>
</comment>
<sequence length="77" mass="8945">MNQKKKKKKGEVSLRERQSFPLASDFLTIFLNFSLLNCSPFNLSGEPAGGYGFPRFCELHSDLYQQTTEERDFMIVY</sequence>